<sequence>MSLHGLDAYVTREVTQPNKGFCRLVSVISNQSTESQSHHVLYGSNHLVEQYGDLKSRVYPDTEMWGQPPGVILMCNTVVELLNLLDRPQDVAVVVFGDSCGILGMHLAKFCGRVFMIDFSPMSRILEDLQLNNIKNCVLVETSNRTCEAFQNSLEGLGPYLRAFRAVYGVILNASTFGNALIKERAKELRNSMLEKVVYAFRHTHGNFVELEHLLKTCENDSVPSNPLVPVKVVPVDLLPCWIFTQFAVLCVRKMSLQGRLVANKEFRDSALLNLKLIQKGSNNIGGSIKTKDPALLNLKLIQKGSNNIGGSIKTKDPASSNLKLIQKGSNNIVAHEKNKTSSKKRSARSKARLALFKSNRDLFTNQNIGRQMISTKADSSSSIVKRASQKVEDYRIGYKIDFEWRDSGATDRFDYSNDWSTGGLKRSYCEKQLVPQEGFKRRRQDRQVYIEGSFNYGGTMQKLWQPDYEYNRRGNNPQLESTTGTYSRREITFVHSAGLSDTLARNKRVIDKCLGDVSSPRAWPTDRNRGEEPLVQQEQVSKDQRAIYQSGKSATARRELLPSRSDSLRSLSGHKSLEFASSSVWPRLQEFDSLRFKLEGLKKEERKFQEKTWGRAMVSDERLTQHALYRDQEMMQGRAMVSDERLTQHALYRDQEMTRGRAMVSDERLTQPALYRDQEMMQGRAMVSDERLTQHALYRDQEMMQGRAMVSDERLTQPALYRDQEMTRGRAMVSDERLTQPALYRDQEMMQGRAMVSDERLTQPALYRDQEMTRGRAMVSDERLTQPALYRDQEMMQGRAMVSDERLTQPALYRDQEMMQGRAMVSDERLTQPAMYRNQEMMQGRAMVSDERLTQPALYRDQEMTGGRAMVSDERLTQPVLYRDQEMIRDRAMVSDERLTQPAMYRDQEMTRGRAMVSDERLTQPVLYRDQEMIRDRAMVSDERLTQPAMYKDQEIRRGKTRGRAMMRDKRFTQSVLYKGY</sequence>
<gene>
    <name evidence="2" type="ORF">TMSB3V08_LOCUS10267</name>
</gene>
<accession>A0A7R9EIG1</accession>
<dbReference type="EMBL" id="OB796594">
    <property type="protein sequence ID" value="CAD7433596.1"/>
    <property type="molecule type" value="Genomic_DNA"/>
</dbReference>
<dbReference type="AlphaFoldDB" id="A0A7R9EIG1"/>
<protein>
    <submittedName>
        <fullName evidence="2">Uncharacterized protein</fullName>
    </submittedName>
</protein>
<reference evidence="2" key="1">
    <citation type="submission" date="2020-11" db="EMBL/GenBank/DDBJ databases">
        <authorList>
            <person name="Tran Van P."/>
        </authorList>
    </citation>
    <scope>NUCLEOTIDE SEQUENCE</scope>
</reference>
<organism evidence="2">
    <name type="scientific">Timema monikensis</name>
    <dbReference type="NCBI Taxonomy" id="170555"/>
    <lineage>
        <taxon>Eukaryota</taxon>
        <taxon>Metazoa</taxon>
        <taxon>Ecdysozoa</taxon>
        <taxon>Arthropoda</taxon>
        <taxon>Hexapoda</taxon>
        <taxon>Insecta</taxon>
        <taxon>Pterygota</taxon>
        <taxon>Neoptera</taxon>
        <taxon>Polyneoptera</taxon>
        <taxon>Phasmatodea</taxon>
        <taxon>Timematodea</taxon>
        <taxon>Timematoidea</taxon>
        <taxon>Timematidae</taxon>
        <taxon>Timema</taxon>
    </lineage>
</organism>
<proteinExistence type="predicted"/>
<feature type="region of interest" description="Disordered" evidence="1">
    <location>
        <begin position="521"/>
        <end position="561"/>
    </location>
</feature>
<evidence type="ECO:0000256" key="1">
    <source>
        <dbReference type="SAM" id="MobiDB-lite"/>
    </source>
</evidence>
<evidence type="ECO:0000313" key="2">
    <source>
        <dbReference type="EMBL" id="CAD7433596.1"/>
    </source>
</evidence>
<name>A0A7R9EIG1_9NEOP</name>